<evidence type="ECO:0000313" key="3">
    <source>
        <dbReference type="Proteomes" id="UP001519460"/>
    </source>
</evidence>
<keyword evidence="3" id="KW-1185">Reference proteome</keyword>
<feature type="region of interest" description="Disordered" evidence="1">
    <location>
        <begin position="24"/>
        <end position="59"/>
    </location>
</feature>
<dbReference type="Proteomes" id="UP001519460">
    <property type="component" value="Unassembled WGS sequence"/>
</dbReference>
<gene>
    <name evidence="2" type="ORF">BaRGS_00031351</name>
</gene>
<comment type="caution">
    <text evidence="2">The sequence shown here is derived from an EMBL/GenBank/DDBJ whole genome shotgun (WGS) entry which is preliminary data.</text>
</comment>
<feature type="region of interest" description="Disordered" evidence="1">
    <location>
        <begin position="104"/>
        <end position="125"/>
    </location>
</feature>
<organism evidence="2 3">
    <name type="scientific">Batillaria attramentaria</name>
    <dbReference type="NCBI Taxonomy" id="370345"/>
    <lineage>
        <taxon>Eukaryota</taxon>
        <taxon>Metazoa</taxon>
        <taxon>Spiralia</taxon>
        <taxon>Lophotrochozoa</taxon>
        <taxon>Mollusca</taxon>
        <taxon>Gastropoda</taxon>
        <taxon>Caenogastropoda</taxon>
        <taxon>Sorbeoconcha</taxon>
        <taxon>Cerithioidea</taxon>
        <taxon>Batillariidae</taxon>
        <taxon>Batillaria</taxon>
    </lineage>
</organism>
<protein>
    <submittedName>
        <fullName evidence="2">Uncharacterized protein</fullName>
    </submittedName>
</protein>
<name>A0ABD0JRS8_9CAEN</name>
<evidence type="ECO:0000313" key="2">
    <source>
        <dbReference type="EMBL" id="KAK7477375.1"/>
    </source>
</evidence>
<feature type="compositionally biased region" description="Basic and acidic residues" evidence="1">
    <location>
        <begin position="38"/>
        <end position="52"/>
    </location>
</feature>
<evidence type="ECO:0000256" key="1">
    <source>
        <dbReference type="SAM" id="MobiDB-lite"/>
    </source>
</evidence>
<dbReference type="AlphaFoldDB" id="A0ABD0JRS8"/>
<sequence>MAIIHSTCITHPFKPVWMKEMFQKQKHKRNVSKPSTTSDRHQRPAQKEKTKTDLLPQVYTSARNTPSSRFCPSGLRIITHTHWHLGGPVHTALQTLTTAECQSTANSGLPISPLIRRGRAGPPPV</sequence>
<dbReference type="EMBL" id="JACVVK020000351">
    <property type="protein sequence ID" value="KAK7477375.1"/>
    <property type="molecule type" value="Genomic_DNA"/>
</dbReference>
<accession>A0ABD0JRS8</accession>
<proteinExistence type="predicted"/>
<reference evidence="2 3" key="1">
    <citation type="journal article" date="2023" name="Sci. Data">
        <title>Genome assembly of the Korean intertidal mud-creeper Batillaria attramentaria.</title>
        <authorList>
            <person name="Patra A.K."/>
            <person name="Ho P.T."/>
            <person name="Jun S."/>
            <person name="Lee S.J."/>
            <person name="Kim Y."/>
            <person name="Won Y.J."/>
        </authorList>
    </citation>
    <scope>NUCLEOTIDE SEQUENCE [LARGE SCALE GENOMIC DNA]</scope>
    <source>
        <strain evidence="2">Wonlab-2016</strain>
    </source>
</reference>